<reference evidence="2" key="1">
    <citation type="submission" date="2020-06" db="EMBL/GenBank/DDBJ databases">
        <title>WGS assembly of Ceratodon purpureus strain R40.</title>
        <authorList>
            <person name="Carey S.B."/>
            <person name="Jenkins J."/>
            <person name="Shu S."/>
            <person name="Lovell J.T."/>
            <person name="Sreedasyam A."/>
            <person name="Maumus F."/>
            <person name="Tiley G.P."/>
            <person name="Fernandez-Pozo N."/>
            <person name="Barry K."/>
            <person name="Chen C."/>
            <person name="Wang M."/>
            <person name="Lipzen A."/>
            <person name="Daum C."/>
            <person name="Saski C.A."/>
            <person name="Payton A.C."/>
            <person name="Mcbreen J.C."/>
            <person name="Conrad R.E."/>
            <person name="Kollar L.M."/>
            <person name="Olsson S."/>
            <person name="Huttunen S."/>
            <person name="Landis J.B."/>
            <person name="Wickett N.J."/>
            <person name="Johnson M.G."/>
            <person name="Rensing S.A."/>
            <person name="Grimwood J."/>
            <person name="Schmutz J."/>
            <person name="Mcdaniel S.F."/>
        </authorList>
    </citation>
    <scope>NUCLEOTIDE SEQUENCE</scope>
    <source>
        <strain evidence="2">R40</strain>
    </source>
</reference>
<feature type="signal peptide" evidence="1">
    <location>
        <begin position="1"/>
        <end position="21"/>
    </location>
</feature>
<proteinExistence type="predicted"/>
<dbReference type="Proteomes" id="UP000822688">
    <property type="component" value="Chromosome 10"/>
</dbReference>
<accession>A0A8T0GUB9</accession>
<dbReference type="EMBL" id="CM026431">
    <property type="protein sequence ID" value="KAG0560542.1"/>
    <property type="molecule type" value="Genomic_DNA"/>
</dbReference>
<feature type="chain" id="PRO_5035784402" description="Secreted protein" evidence="1">
    <location>
        <begin position="22"/>
        <end position="114"/>
    </location>
</feature>
<evidence type="ECO:0000313" key="3">
    <source>
        <dbReference type="Proteomes" id="UP000822688"/>
    </source>
</evidence>
<sequence length="114" mass="12125">MNDSALSLSVSVSVCVSVSLCLCVSLCLYESVSVGVCLLPSSVPQAGRQDGLRNHVFVPGISLGLTSLRPSPSLSLSFSLDASQRPLAHWALFRTSCWPCCHTTGCTWALRPTQ</sequence>
<comment type="caution">
    <text evidence="2">The sequence shown here is derived from an EMBL/GenBank/DDBJ whole genome shotgun (WGS) entry which is preliminary data.</text>
</comment>
<name>A0A8T0GUB9_CERPU</name>
<organism evidence="2 3">
    <name type="scientific">Ceratodon purpureus</name>
    <name type="common">Fire moss</name>
    <name type="synonym">Dicranum purpureum</name>
    <dbReference type="NCBI Taxonomy" id="3225"/>
    <lineage>
        <taxon>Eukaryota</taxon>
        <taxon>Viridiplantae</taxon>
        <taxon>Streptophyta</taxon>
        <taxon>Embryophyta</taxon>
        <taxon>Bryophyta</taxon>
        <taxon>Bryophytina</taxon>
        <taxon>Bryopsida</taxon>
        <taxon>Dicranidae</taxon>
        <taxon>Pseudoditrichales</taxon>
        <taxon>Ditrichaceae</taxon>
        <taxon>Ceratodon</taxon>
    </lineage>
</organism>
<dbReference type="AlphaFoldDB" id="A0A8T0GUB9"/>
<keyword evidence="3" id="KW-1185">Reference proteome</keyword>
<evidence type="ECO:0008006" key="4">
    <source>
        <dbReference type="Google" id="ProtNLM"/>
    </source>
</evidence>
<evidence type="ECO:0000256" key="1">
    <source>
        <dbReference type="SAM" id="SignalP"/>
    </source>
</evidence>
<gene>
    <name evidence="2" type="ORF">KC19_10G188800</name>
</gene>
<protein>
    <recommendedName>
        <fullName evidence="4">Secreted protein</fullName>
    </recommendedName>
</protein>
<keyword evidence="1" id="KW-0732">Signal</keyword>
<evidence type="ECO:0000313" key="2">
    <source>
        <dbReference type="EMBL" id="KAG0560542.1"/>
    </source>
</evidence>